<dbReference type="EMBL" id="ML220120">
    <property type="protein sequence ID" value="TGZ81265.1"/>
    <property type="molecule type" value="Genomic_DNA"/>
</dbReference>
<organism evidence="1 2">
    <name type="scientific">Ascodesmis nigricans</name>
    <dbReference type="NCBI Taxonomy" id="341454"/>
    <lineage>
        <taxon>Eukaryota</taxon>
        <taxon>Fungi</taxon>
        <taxon>Dikarya</taxon>
        <taxon>Ascomycota</taxon>
        <taxon>Pezizomycotina</taxon>
        <taxon>Pezizomycetes</taxon>
        <taxon>Pezizales</taxon>
        <taxon>Ascodesmidaceae</taxon>
        <taxon>Ascodesmis</taxon>
    </lineage>
</organism>
<sequence>MSRGLGFGKVIEYHCEYMEKEESLGSDVAQIYAHVDGCLEEIEIIIPEQSLLTWYKYGQSTPAPHPKQLYYAVRLCNGFHTARQKARVTYTVKGMKIMNKCSLLLNATLTDNSDAHDLV</sequence>
<dbReference type="InParanoid" id="A0A4V3SIT1"/>
<protein>
    <submittedName>
        <fullName evidence="1">Uncharacterized protein</fullName>
    </submittedName>
</protein>
<dbReference type="OrthoDB" id="3938979at2759"/>
<keyword evidence="2" id="KW-1185">Reference proteome</keyword>
<accession>A0A4V3SIT1</accession>
<dbReference type="AlphaFoldDB" id="A0A4V3SIT1"/>
<evidence type="ECO:0000313" key="1">
    <source>
        <dbReference type="EMBL" id="TGZ81265.1"/>
    </source>
</evidence>
<reference evidence="1 2" key="1">
    <citation type="submission" date="2019-04" db="EMBL/GenBank/DDBJ databases">
        <title>Comparative genomics and transcriptomics to analyze fruiting body development in filamentous ascomycetes.</title>
        <authorList>
            <consortium name="DOE Joint Genome Institute"/>
            <person name="Lutkenhaus R."/>
            <person name="Traeger S."/>
            <person name="Breuer J."/>
            <person name="Kuo A."/>
            <person name="Lipzen A."/>
            <person name="Pangilinan J."/>
            <person name="Dilworth D."/>
            <person name="Sandor L."/>
            <person name="Poggeler S."/>
            <person name="Barry K."/>
            <person name="Grigoriev I.V."/>
            <person name="Nowrousian M."/>
        </authorList>
    </citation>
    <scope>NUCLEOTIDE SEQUENCE [LARGE SCALE GENOMIC DNA]</scope>
    <source>
        <strain evidence="1 2">CBS 389.68</strain>
    </source>
</reference>
<proteinExistence type="predicted"/>
<gene>
    <name evidence="1" type="ORF">EX30DRAFT_348810</name>
</gene>
<name>A0A4V3SIT1_9PEZI</name>
<dbReference type="Proteomes" id="UP000298138">
    <property type="component" value="Unassembled WGS sequence"/>
</dbReference>
<evidence type="ECO:0000313" key="2">
    <source>
        <dbReference type="Proteomes" id="UP000298138"/>
    </source>
</evidence>